<name>A0A5B7G1N9_PORTR</name>
<comment type="caution">
    <text evidence="1">The sequence shown here is derived from an EMBL/GenBank/DDBJ whole genome shotgun (WGS) entry which is preliminary data.</text>
</comment>
<dbReference type="AlphaFoldDB" id="A0A5B7G1N9"/>
<protein>
    <submittedName>
        <fullName evidence="1">Uncharacterized protein</fullName>
    </submittedName>
</protein>
<keyword evidence="2" id="KW-1185">Reference proteome</keyword>
<dbReference type="EMBL" id="VSRR010009469">
    <property type="protein sequence ID" value="MPC50384.1"/>
    <property type="molecule type" value="Genomic_DNA"/>
</dbReference>
<evidence type="ECO:0000313" key="1">
    <source>
        <dbReference type="EMBL" id="MPC50384.1"/>
    </source>
</evidence>
<gene>
    <name evidence="1" type="ORF">E2C01_044212</name>
</gene>
<sequence>MTEQWRSPCNPRQASTTILKLHSECKGDEVKADEKFDHLHLNYTRKEPYESYKGNKPLGRNG</sequence>
<accession>A0A5B7G1N9</accession>
<evidence type="ECO:0000313" key="2">
    <source>
        <dbReference type="Proteomes" id="UP000324222"/>
    </source>
</evidence>
<proteinExistence type="predicted"/>
<dbReference type="Proteomes" id="UP000324222">
    <property type="component" value="Unassembled WGS sequence"/>
</dbReference>
<reference evidence="1 2" key="1">
    <citation type="submission" date="2019-05" db="EMBL/GenBank/DDBJ databases">
        <title>Another draft genome of Portunus trituberculatus and its Hox gene families provides insights of decapod evolution.</title>
        <authorList>
            <person name="Jeong J.-H."/>
            <person name="Song I."/>
            <person name="Kim S."/>
            <person name="Choi T."/>
            <person name="Kim D."/>
            <person name="Ryu S."/>
            <person name="Kim W."/>
        </authorList>
    </citation>
    <scope>NUCLEOTIDE SEQUENCE [LARGE SCALE GENOMIC DNA]</scope>
    <source>
        <tissue evidence="1">Muscle</tissue>
    </source>
</reference>
<organism evidence="1 2">
    <name type="scientific">Portunus trituberculatus</name>
    <name type="common">Swimming crab</name>
    <name type="synonym">Neptunus trituberculatus</name>
    <dbReference type="NCBI Taxonomy" id="210409"/>
    <lineage>
        <taxon>Eukaryota</taxon>
        <taxon>Metazoa</taxon>
        <taxon>Ecdysozoa</taxon>
        <taxon>Arthropoda</taxon>
        <taxon>Crustacea</taxon>
        <taxon>Multicrustacea</taxon>
        <taxon>Malacostraca</taxon>
        <taxon>Eumalacostraca</taxon>
        <taxon>Eucarida</taxon>
        <taxon>Decapoda</taxon>
        <taxon>Pleocyemata</taxon>
        <taxon>Brachyura</taxon>
        <taxon>Eubrachyura</taxon>
        <taxon>Portunoidea</taxon>
        <taxon>Portunidae</taxon>
        <taxon>Portuninae</taxon>
        <taxon>Portunus</taxon>
    </lineage>
</organism>